<dbReference type="WBParaSite" id="maker-uti_cns_0005371-snap-gene-0.5-mRNA-1">
    <property type="protein sequence ID" value="maker-uti_cns_0005371-snap-gene-0.5-mRNA-1"/>
    <property type="gene ID" value="maker-uti_cns_0005371-snap-gene-0.5"/>
</dbReference>
<name>A0A1I8HBQ3_9PLAT</name>
<accession>A0A1I8HBQ3</accession>
<evidence type="ECO:0000313" key="2">
    <source>
        <dbReference type="WBParaSite" id="maker-uti_cns_0005371-snap-gene-0.5-mRNA-1"/>
    </source>
</evidence>
<keyword evidence="1" id="KW-1185">Reference proteome</keyword>
<evidence type="ECO:0000313" key="1">
    <source>
        <dbReference type="Proteomes" id="UP000095280"/>
    </source>
</evidence>
<organism evidence="1 2">
    <name type="scientific">Macrostomum lignano</name>
    <dbReference type="NCBI Taxonomy" id="282301"/>
    <lineage>
        <taxon>Eukaryota</taxon>
        <taxon>Metazoa</taxon>
        <taxon>Spiralia</taxon>
        <taxon>Lophotrochozoa</taxon>
        <taxon>Platyhelminthes</taxon>
        <taxon>Rhabditophora</taxon>
        <taxon>Macrostomorpha</taxon>
        <taxon>Macrostomida</taxon>
        <taxon>Macrostomidae</taxon>
        <taxon>Macrostomum</taxon>
    </lineage>
</organism>
<dbReference type="AlphaFoldDB" id="A0A1I8HBQ3"/>
<proteinExistence type="predicted"/>
<sequence length="368" mass="39969">MLDSLVTWRHGTAEAEGDVLQYRDSLPLLETTANPHEILADCVGDFLELLAMLTQNSVHRLSQSVFEMFLGNCRSCRSWCRGCRCCTQSWTTSRSLRYRRWCRQLHGAPLLACGGCSAVLRHVLLYGCCCLSPDDSGALLMRGLIDAAFEATGDGSRGRLFELPRARGRVGCRSGASSSGAAGGAADVGADEVADDEAADEAVVGADEAAAAEASCGGGVEIGTSSSSRAFRKSSIFSSSMAGLLPVLVAKIDRVHVAVFYRDLVSLIILTIRHLRNVLLGTPALLCNVADLPAVIASLRLLSRLTLVRVLLPGKHLLSRLRSILWRNRPQLLRLIIWEVQTLNCCECSSQVEVREKLLLPSFRRSRD</sequence>
<dbReference type="Proteomes" id="UP000095280">
    <property type="component" value="Unplaced"/>
</dbReference>
<reference evidence="2" key="1">
    <citation type="submission" date="2016-11" db="UniProtKB">
        <authorList>
            <consortium name="WormBaseParasite"/>
        </authorList>
    </citation>
    <scope>IDENTIFICATION</scope>
</reference>
<protein>
    <submittedName>
        <fullName evidence="2">Uncharacterized protein</fullName>
    </submittedName>
</protein>